<dbReference type="InterPro" id="IPR002145">
    <property type="entry name" value="CopG"/>
</dbReference>
<reference evidence="2 3" key="1">
    <citation type="journal article" date="2003" name="DNA Res.">
        <title>Complete genome structure of Gloeobacter violaceus PCC 7421, a cyanobacterium that lacks thylakoids.</title>
        <authorList>
            <person name="Nakamura Y."/>
            <person name="Kaneko T."/>
            <person name="Sato S."/>
            <person name="Mimuro M."/>
            <person name="Miyashita H."/>
            <person name="Tsuchiya T."/>
            <person name="Sasamoto S."/>
            <person name="Watanabe A."/>
            <person name="Kawashima K."/>
            <person name="Kishida Y."/>
            <person name="Kiyokawa C."/>
            <person name="Kohara M."/>
            <person name="Matsumoto M."/>
            <person name="Matsuno A."/>
            <person name="Nakazaki N."/>
            <person name="Shimpo S."/>
            <person name="Takeuchi C."/>
            <person name="Yamada M."/>
            <person name="Tabata S."/>
        </authorList>
    </citation>
    <scope>NUCLEOTIDE SEQUENCE [LARGE SCALE GENOMIC DNA]</scope>
    <source>
        <strain evidence="3">ATCC 29082 / PCC 7421</strain>
    </source>
</reference>
<dbReference type="InterPro" id="IPR010985">
    <property type="entry name" value="Ribbon_hlx_hlx"/>
</dbReference>
<name>Q7NFJ8_GLOVI</name>
<gene>
    <name evidence="2" type="ordered locus">gsr3527</name>
</gene>
<dbReference type="CDD" id="cd22233">
    <property type="entry name" value="RHH_CopAso-like"/>
    <property type="match status" value="1"/>
</dbReference>
<dbReference type="KEGG" id="gvi:gsr3527"/>
<dbReference type="SUPFAM" id="SSF47598">
    <property type="entry name" value="Ribbon-helix-helix"/>
    <property type="match status" value="1"/>
</dbReference>
<evidence type="ECO:0000259" key="1">
    <source>
        <dbReference type="Pfam" id="PF01402"/>
    </source>
</evidence>
<dbReference type="InterPro" id="IPR052991">
    <property type="entry name" value="Non-func_TypeII_TA_Antitoxin"/>
</dbReference>
<reference evidence="2 3" key="2">
    <citation type="journal article" date="2003" name="DNA Res.">
        <title>Complete genome structure of Gloeobacter violaceus PCC 7421, a cyanobacterium that lacks thylakoids (supplement).</title>
        <authorList>
            <person name="Nakamura Y."/>
            <person name="Kaneko T."/>
            <person name="Sato S."/>
            <person name="Mimuro M."/>
            <person name="Miyashita H."/>
            <person name="Tsuchiya T."/>
            <person name="Sasamoto S."/>
            <person name="Watanabe A."/>
            <person name="Kawashima K."/>
            <person name="Kishida Y."/>
            <person name="Kiyokawa C."/>
            <person name="Kohara M."/>
            <person name="Matsumoto M."/>
            <person name="Matsuno A."/>
            <person name="Nakazaki N."/>
            <person name="Shimpo S."/>
            <person name="Takeuchi C."/>
            <person name="Yamada M."/>
            <person name="Tabata S."/>
        </authorList>
    </citation>
    <scope>NUCLEOTIDE SEQUENCE [LARGE SCALE GENOMIC DNA]</scope>
    <source>
        <strain evidence="3">ATCC 29082 / PCC 7421</strain>
    </source>
</reference>
<organism evidence="2 3">
    <name type="scientific">Gloeobacter violaceus (strain ATCC 29082 / PCC 7421)</name>
    <dbReference type="NCBI Taxonomy" id="251221"/>
    <lineage>
        <taxon>Bacteria</taxon>
        <taxon>Bacillati</taxon>
        <taxon>Cyanobacteriota</taxon>
        <taxon>Cyanophyceae</taxon>
        <taxon>Gloeobacterales</taxon>
        <taxon>Gloeobacteraceae</taxon>
        <taxon>Gloeobacter</taxon>
    </lineage>
</organism>
<protein>
    <submittedName>
        <fullName evidence="2">Gsr3527 protein</fullName>
    </submittedName>
</protein>
<dbReference type="STRING" id="251221.gene:10761040"/>
<sequence length="80" mass="9410">MARETITIRLESEKKEALDELARLLDRDRTYLINEAIDRYLEVQHWHLEHIDKAIAQADSGEFATEAEVSEAFERLRELP</sequence>
<feature type="domain" description="Ribbon-helix-helix protein CopG" evidence="1">
    <location>
        <begin position="5"/>
        <end position="42"/>
    </location>
</feature>
<dbReference type="HOGENOM" id="CLU_155311_5_3_3"/>
<dbReference type="InParanoid" id="Q7NFJ8"/>
<proteinExistence type="predicted"/>
<dbReference type="PANTHER" id="PTHR40688:SF2">
    <property type="entry name" value="RIBBON-HELIX-HELIX PROTEIN COPG DOMAIN-CONTAINING PROTEIN"/>
    <property type="match status" value="1"/>
</dbReference>
<dbReference type="EnsemblBacteria" id="BAC91468">
    <property type="protein sequence ID" value="BAC91468"/>
    <property type="gene ID" value="BAC91468"/>
</dbReference>
<dbReference type="AlphaFoldDB" id="Q7NFJ8"/>
<dbReference type="OrthoDB" id="9812023at2"/>
<evidence type="ECO:0000313" key="2">
    <source>
        <dbReference type="EMBL" id="BAC91468.1"/>
    </source>
</evidence>
<dbReference type="RefSeq" id="WP_011143516.1">
    <property type="nucleotide sequence ID" value="NC_005125.1"/>
</dbReference>
<dbReference type="EMBL" id="BA000045">
    <property type="protein sequence ID" value="BAC91468.1"/>
    <property type="molecule type" value="Genomic_DNA"/>
</dbReference>
<dbReference type="GO" id="GO:0006355">
    <property type="term" value="P:regulation of DNA-templated transcription"/>
    <property type="evidence" value="ECO:0007669"/>
    <property type="project" value="InterPro"/>
</dbReference>
<dbReference type="Pfam" id="PF01402">
    <property type="entry name" value="RHH_1"/>
    <property type="match status" value="1"/>
</dbReference>
<evidence type="ECO:0000313" key="3">
    <source>
        <dbReference type="Proteomes" id="UP000000557"/>
    </source>
</evidence>
<dbReference type="eggNOG" id="COG3905">
    <property type="taxonomic scope" value="Bacteria"/>
</dbReference>
<dbReference type="PANTHER" id="PTHR40688">
    <property type="match status" value="1"/>
</dbReference>
<keyword evidence="3" id="KW-1185">Reference proteome</keyword>
<dbReference type="Proteomes" id="UP000000557">
    <property type="component" value="Chromosome"/>
</dbReference>
<accession>Q7NFJ8</accession>